<dbReference type="Pfam" id="PF13309">
    <property type="entry name" value="HTH_22"/>
    <property type="match status" value="1"/>
</dbReference>
<keyword evidence="3" id="KW-1185">Reference proteome</keyword>
<sequence>MSDAGAPEHPLVDAVRPLVEAIRATIVPPERARSGDVRLCWDGVEVAYVRLPVADGAAGLSRLIGEVSDELGGPLHTLPRTEKQRAVRLLEERGAFEWRRAVETIAESIGVTRFTVYNYLNRDRG</sequence>
<evidence type="ECO:0000313" key="2">
    <source>
        <dbReference type="EMBL" id="SNR73251.1"/>
    </source>
</evidence>
<dbReference type="RefSeq" id="WP_089302451.1">
    <property type="nucleotide sequence ID" value="NZ_FZNW01000016.1"/>
</dbReference>
<dbReference type="PANTHER" id="PTHR35568:SF1">
    <property type="entry name" value="TRANSCRIPTIONAL REGULATOR DAUR"/>
    <property type="match status" value="1"/>
</dbReference>
<dbReference type="Proteomes" id="UP000198348">
    <property type="component" value="Unassembled WGS sequence"/>
</dbReference>
<dbReference type="InterPro" id="IPR039446">
    <property type="entry name" value="DauR-like"/>
</dbReference>
<dbReference type="InterPro" id="IPR039445">
    <property type="entry name" value="DauR-like_HTH"/>
</dbReference>
<protein>
    <submittedName>
        <fullName evidence="2">HTH domain-containing protein</fullName>
    </submittedName>
</protein>
<accession>A0A238YRD2</accession>
<evidence type="ECO:0000259" key="1">
    <source>
        <dbReference type="Pfam" id="PF13309"/>
    </source>
</evidence>
<organism evidence="2 3">
    <name type="scientific">Haloechinothrix alba</name>
    <dbReference type="NCBI Taxonomy" id="664784"/>
    <lineage>
        <taxon>Bacteria</taxon>
        <taxon>Bacillati</taxon>
        <taxon>Actinomycetota</taxon>
        <taxon>Actinomycetes</taxon>
        <taxon>Pseudonocardiales</taxon>
        <taxon>Pseudonocardiaceae</taxon>
        <taxon>Haloechinothrix</taxon>
    </lineage>
</organism>
<proteinExistence type="predicted"/>
<gene>
    <name evidence="2" type="ORF">SAMN06265360_11690</name>
</gene>
<dbReference type="PANTHER" id="PTHR35568">
    <property type="entry name" value="TRANSCRIPTIONAL REGULATOR DAUR"/>
    <property type="match status" value="1"/>
</dbReference>
<evidence type="ECO:0000313" key="3">
    <source>
        <dbReference type="Proteomes" id="UP000198348"/>
    </source>
</evidence>
<feature type="domain" description="Transcriptional regulator DauR-like HTH" evidence="1">
    <location>
        <begin position="61"/>
        <end position="121"/>
    </location>
</feature>
<dbReference type="OrthoDB" id="5190319at2"/>
<reference evidence="2 3" key="1">
    <citation type="submission" date="2017-06" db="EMBL/GenBank/DDBJ databases">
        <authorList>
            <person name="Kim H.J."/>
            <person name="Triplett B.A."/>
        </authorList>
    </citation>
    <scope>NUCLEOTIDE SEQUENCE [LARGE SCALE GENOMIC DNA]</scope>
    <source>
        <strain evidence="2 3">DSM 45207</strain>
    </source>
</reference>
<dbReference type="AlphaFoldDB" id="A0A238YRD2"/>
<name>A0A238YRD2_9PSEU</name>
<dbReference type="EMBL" id="FZNW01000016">
    <property type="protein sequence ID" value="SNR73251.1"/>
    <property type="molecule type" value="Genomic_DNA"/>
</dbReference>